<accession>A0ABD1EB06</accession>
<dbReference type="PROSITE" id="PS00518">
    <property type="entry name" value="ZF_RING_1"/>
    <property type="match status" value="1"/>
</dbReference>
<name>A0ABD1EB06_HYPHA</name>
<dbReference type="InterPro" id="IPR001841">
    <property type="entry name" value="Znf_RING"/>
</dbReference>
<evidence type="ECO:0000256" key="1">
    <source>
        <dbReference type="ARBA" id="ARBA00000900"/>
    </source>
</evidence>
<dbReference type="EC" id="2.3.2.27" evidence="2"/>
<dbReference type="PANTHER" id="PTHR11224">
    <property type="entry name" value="MAKORIN-RELATED"/>
    <property type="match status" value="1"/>
</dbReference>
<keyword evidence="6 7" id="KW-0862">Zinc</keyword>
<comment type="catalytic activity">
    <reaction evidence="1">
        <text>S-ubiquitinyl-[E2 ubiquitin-conjugating enzyme]-L-cysteine + [acceptor protein]-L-lysine = [E2 ubiquitin-conjugating enzyme]-L-cysteine + N(6)-ubiquitinyl-[acceptor protein]-L-lysine.</text>
        <dbReference type="EC" id="2.3.2.27"/>
    </reaction>
</comment>
<dbReference type="Proteomes" id="UP001566132">
    <property type="component" value="Unassembled WGS sequence"/>
</dbReference>
<dbReference type="EMBL" id="JBDJPC010000009">
    <property type="protein sequence ID" value="KAL1491750.1"/>
    <property type="molecule type" value="Genomic_DNA"/>
</dbReference>
<feature type="zinc finger region" description="C3H1-type" evidence="7">
    <location>
        <begin position="135"/>
        <end position="164"/>
    </location>
</feature>
<evidence type="ECO:0000313" key="11">
    <source>
        <dbReference type="EMBL" id="KAL1491750.1"/>
    </source>
</evidence>
<evidence type="ECO:0000256" key="7">
    <source>
        <dbReference type="PROSITE-ProRule" id="PRU00723"/>
    </source>
</evidence>
<comment type="caution">
    <text evidence="11">The sequence shown here is derived from an EMBL/GenBank/DDBJ whole genome shotgun (WGS) entry which is preliminary data.</text>
</comment>
<dbReference type="SUPFAM" id="SSF57850">
    <property type="entry name" value="RING/U-box"/>
    <property type="match status" value="1"/>
</dbReference>
<dbReference type="GO" id="GO:0061630">
    <property type="term" value="F:ubiquitin protein ligase activity"/>
    <property type="evidence" value="ECO:0007669"/>
    <property type="project" value="UniProtKB-EC"/>
</dbReference>
<evidence type="ECO:0000259" key="9">
    <source>
        <dbReference type="PROSITE" id="PS50089"/>
    </source>
</evidence>
<evidence type="ECO:0000313" key="12">
    <source>
        <dbReference type="Proteomes" id="UP001566132"/>
    </source>
</evidence>
<evidence type="ECO:0000256" key="3">
    <source>
        <dbReference type="ARBA" id="ARBA00022679"/>
    </source>
</evidence>
<evidence type="ECO:0000256" key="2">
    <source>
        <dbReference type="ARBA" id="ARBA00012483"/>
    </source>
</evidence>
<evidence type="ECO:0000256" key="8">
    <source>
        <dbReference type="SAM" id="MobiDB-lite"/>
    </source>
</evidence>
<feature type="domain" description="C3H1-type" evidence="10">
    <location>
        <begin position="135"/>
        <end position="164"/>
    </location>
</feature>
<keyword evidence="5 7" id="KW-0863">Zinc-finger</keyword>
<dbReference type="GO" id="GO:0008270">
    <property type="term" value="F:zinc ion binding"/>
    <property type="evidence" value="ECO:0007669"/>
    <property type="project" value="UniProtKB-KW"/>
</dbReference>
<dbReference type="AlphaFoldDB" id="A0ABD1EB06"/>
<dbReference type="CDD" id="cd16521">
    <property type="entry name" value="RING-HC_MKRN"/>
    <property type="match status" value="1"/>
</dbReference>
<keyword evidence="3" id="KW-0808">Transferase</keyword>
<dbReference type="InterPro" id="IPR013083">
    <property type="entry name" value="Znf_RING/FYVE/PHD"/>
</dbReference>
<evidence type="ECO:0000256" key="5">
    <source>
        <dbReference type="ARBA" id="ARBA00022771"/>
    </source>
</evidence>
<keyword evidence="12" id="KW-1185">Reference proteome</keyword>
<feature type="compositionally biased region" description="Polar residues" evidence="8">
    <location>
        <begin position="25"/>
        <end position="38"/>
    </location>
</feature>
<dbReference type="InterPro" id="IPR045072">
    <property type="entry name" value="MKRN-like"/>
</dbReference>
<dbReference type="InterPro" id="IPR017907">
    <property type="entry name" value="Znf_RING_CS"/>
</dbReference>
<proteinExistence type="predicted"/>
<dbReference type="PROSITE" id="PS50089">
    <property type="entry name" value="ZF_RING_2"/>
    <property type="match status" value="1"/>
</dbReference>
<gene>
    <name evidence="11" type="ORF">ABEB36_012300</name>
</gene>
<feature type="domain" description="RING-type" evidence="9">
    <location>
        <begin position="52"/>
        <end position="106"/>
    </location>
</feature>
<dbReference type="Gene3D" id="3.30.40.10">
    <property type="entry name" value="Zinc/RING finger domain, C3HC4 (zinc finger)"/>
    <property type="match status" value="1"/>
</dbReference>
<protein>
    <recommendedName>
        <fullName evidence="2">RING-type E3 ubiquitin transferase</fullName>
        <ecNumber evidence="2">2.3.2.27</ecNumber>
    </recommendedName>
</protein>
<dbReference type="PROSITE" id="PS50103">
    <property type="entry name" value="ZF_C3H1"/>
    <property type="match status" value="1"/>
</dbReference>
<evidence type="ECO:0000259" key="10">
    <source>
        <dbReference type="PROSITE" id="PS50103"/>
    </source>
</evidence>
<organism evidence="11 12">
    <name type="scientific">Hypothenemus hampei</name>
    <name type="common">Coffee berry borer</name>
    <dbReference type="NCBI Taxonomy" id="57062"/>
    <lineage>
        <taxon>Eukaryota</taxon>
        <taxon>Metazoa</taxon>
        <taxon>Ecdysozoa</taxon>
        <taxon>Arthropoda</taxon>
        <taxon>Hexapoda</taxon>
        <taxon>Insecta</taxon>
        <taxon>Pterygota</taxon>
        <taxon>Neoptera</taxon>
        <taxon>Endopterygota</taxon>
        <taxon>Coleoptera</taxon>
        <taxon>Polyphaga</taxon>
        <taxon>Cucujiformia</taxon>
        <taxon>Curculionidae</taxon>
        <taxon>Scolytinae</taxon>
        <taxon>Hypothenemus</taxon>
    </lineage>
</organism>
<dbReference type="PANTHER" id="PTHR11224:SF10">
    <property type="entry name" value="IP09428P-RELATED"/>
    <property type="match status" value="1"/>
</dbReference>
<keyword evidence="4 7" id="KW-0479">Metal-binding</keyword>
<dbReference type="SMART" id="SM00184">
    <property type="entry name" value="RING"/>
    <property type="match status" value="1"/>
</dbReference>
<evidence type="ECO:0000256" key="6">
    <source>
        <dbReference type="ARBA" id="ARBA00022833"/>
    </source>
</evidence>
<evidence type="ECO:0000256" key="4">
    <source>
        <dbReference type="ARBA" id="ARBA00022723"/>
    </source>
</evidence>
<dbReference type="InterPro" id="IPR000571">
    <property type="entry name" value="Znf_CCCH"/>
</dbReference>
<reference evidence="11 12" key="1">
    <citation type="submission" date="2024-05" db="EMBL/GenBank/DDBJ databases">
        <title>Genetic variation in Jamaican populations of the coffee berry borer (Hypothenemus hampei).</title>
        <authorList>
            <person name="Errbii M."/>
            <person name="Myrie A."/>
        </authorList>
    </citation>
    <scope>NUCLEOTIDE SEQUENCE [LARGE SCALE GENOMIC DNA]</scope>
    <source>
        <strain evidence="11">JA-Hopewell-2020-01-JO</strain>
        <tissue evidence="11">Whole body</tissue>
    </source>
</reference>
<sequence>MNGAICKTTVDERNENITHQPGDKQVSNNSEIVNDSNSPTSTIAAVGTEKICGICLEDILQKPHTSEHTFGILPDCNHCFCFPCISHWKGNITSSWRVDRSCPVCRQKIEFIFPSSTWFESNEEKQLYISQGKIRMGQINCPYFQKENTHCPFGNKCFYLHTRPGEIEQNVLPAGILFSDVSEFMISTRQDAVPSRELTLNVSVTTEFIESERPRAESSEQLFDNAYENFETAVELVLRDLAEFYLPHE</sequence>
<feature type="region of interest" description="Disordered" evidence="8">
    <location>
        <begin position="17"/>
        <end position="38"/>
    </location>
</feature>